<reference evidence="4 5" key="1">
    <citation type="submission" date="2021-01" db="EMBL/GenBank/DDBJ databases">
        <title>WGS of actinomycetes isolated from Thailand.</title>
        <authorList>
            <person name="Thawai C."/>
        </authorList>
    </citation>
    <scope>NUCLEOTIDE SEQUENCE [LARGE SCALE GENOMIC DNA]</scope>
    <source>
        <strain evidence="4 5">CH9-7</strain>
    </source>
</reference>
<gene>
    <name evidence="4" type="ORF">JK360_01335</name>
</gene>
<evidence type="ECO:0000256" key="1">
    <source>
        <dbReference type="ARBA" id="ARBA00022468"/>
    </source>
</evidence>
<dbReference type="PANTHER" id="PTHR24113">
    <property type="entry name" value="RAN GTPASE-ACTIVATING PROTEIN 1"/>
    <property type="match status" value="1"/>
</dbReference>
<dbReference type="Proteomes" id="UP000629371">
    <property type="component" value="Unassembled WGS sequence"/>
</dbReference>
<dbReference type="InterPro" id="IPR032675">
    <property type="entry name" value="LRR_dom_sf"/>
</dbReference>
<dbReference type="Pfam" id="PF13516">
    <property type="entry name" value="LRR_6"/>
    <property type="match status" value="4"/>
</dbReference>
<dbReference type="PANTHER" id="PTHR24113:SF12">
    <property type="entry name" value="RAN GTPASE-ACTIVATING PROTEIN 1"/>
    <property type="match status" value="1"/>
</dbReference>
<name>A0ABS1MJA2_9ACTN</name>
<keyword evidence="2" id="KW-0433">Leucine-rich repeat</keyword>
<sequence>MEATALEQRLREHPDDVAAWRAYADVLHELGDARGKLIEWEQRACMVGKAEREQLTSDIQTLSEEHQVSWDAELPSGVTVEARRHGFATKVAVEWSDEAPELIAAALRGRFVTALRIRTGDDPEGEEWGHEEEHWDENGPLMPPPIEAGGLANLDLGRLAALDLSYFRIGDPGAEALAAATGSGRIETLDLRYCAIGDSGLAALTASPHFAAVRRLHLQCNAVTAEGVRSLTGFPKLTELDLRYNHIGEDGVDALLAAPFIGSLKRLLLYRDDVSEAGVRKLAAAPQLPTTLRSYWRSV</sequence>
<dbReference type="InterPro" id="IPR001611">
    <property type="entry name" value="Leu-rich_rpt"/>
</dbReference>
<evidence type="ECO:0000313" key="5">
    <source>
        <dbReference type="Proteomes" id="UP000629371"/>
    </source>
</evidence>
<accession>A0ABS1MJA2</accession>
<dbReference type="SMART" id="SM00368">
    <property type="entry name" value="LRR_RI"/>
    <property type="match status" value="4"/>
</dbReference>
<evidence type="ECO:0000313" key="4">
    <source>
        <dbReference type="EMBL" id="MBL1088048.1"/>
    </source>
</evidence>
<evidence type="ECO:0000256" key="2">
    <source>
        <dbReference type="ARBA" id="ARBA00022614"/>
    </source>
</evidence>
<keyword evidence="3" id="KW-0677">Repeat</keyword>
<dbReference type="Gene3D" id="3.80.10.10">
    <property type="entry name" value="Ribonuclease Inhibitor"/>
    <property type="match status" value="1"/>
</dbReference>
<proteinExistence type="predicted"/>
<dbReference type="EMBL" id="JAERRI010000001">
    <property type="protein sequence ID" value="MBL1088048.1"/>
    <property type="molecule type" value="Genomic_DNA"/>
</dbReference>
<organism evidence="4 5">
    <name type="scientific">Streptomyces siderophoricus</name>
    <dbReference type="NCBI Taxonomy" id="2802281"/>
    <lineage>
        <taxon>Bacteria</taxon>
        <taxon>Bacillati</taxon>
        <taxon>Actinomycetota</taxon>
        <taxon>Actinomycetes</taxon>
        <taxon>Kitasatosporales</taxon>
        <taxon>Streptomycetaceae</taxon>
        <taxon>Streptomyces</taxon>
    </lineage>
</organism>
<dbReference type="SUPFAM" id="SSF52047">
    <property type="entry name" value="RNI-like"/>
    <property type="match status" value="1"/>
</dbReference>
<evidence type="ECO:0008006" key="6">
    <source>
        <dbReference type="Google" id="ProtNLM"/>
    </source>
</evidence>
<comment type="caution">
    <text evidence="4">The sequence shown here is derived from an EMBL/GenBank/DDBJ whole genome shotgun (WGS) entry which is preliminary data.</text>
</comment>
<protein>
    <recommendedName>
        <fullName evidence="6">Leucine-rich repeat domain-containing protein</fullName>
    </recommendedName>
</protein>
<keyword evidence="1" id="KW-0343">GTPase activation</keyword>
<dbReference type="InterPro" id="IPR027038">
    <property type="entry name" value="RanGap"/>
</dbReference>
<keyword evidence="5" id="KW-1185">Reference proteome</keyword>
<evidence type="ECO:0000256" key="3">
    <source>
        <dbReference type="ARBA" id="ARBA00022737"/>
    </source>
</evidence>
<dbReference type="RefSeq" id="WP_201801256.1">
    <property type="nucleotide sequence ID" value="NZ_JAERRI010000001.1"/>
</dbReference>